<feature type="transmembrane region" description="Helical" evidence="8">
    <location>
        <begin position="362"/>
        <end position="382"/>
    </location>
</feature>
<dbReference type="RefSeq" id="WP_377124134.1">
    <property type="nucleotide sequence ID" value="NZ_JBHRSD010000017.1"/>
</dbReference>
<feature type="transmembrane region" description="Helical" evidence="8">
    <location>
        <begin position="117"/>
        <end position="139"/>
    </location>
</feature>
<keyword evidence="6" id="KW-0406">Ion transport</keyword>
<evidence type="ECO:0000256" key="1">
    <source>
        <dbReference type="ARBA" id="ARBA00004651"/>
    </source>
</evidence>
<evidence type="ECO:0000256" key="6">
    <source>
        <dbReference type="ARBA" id="ARBA00023065"/>
    </source>
</evidence>
<feature type="transmembrane region" description="Helical" evidence="8">
    <location>
        <begin position="337"/>
        <end position="355"/>
    </location>
</feature>
<feature type="transmembrane region" description="Helical" evidence="8">
    <location>
        <begin position="89"/>
        <end position="111"/>
    </location>
</feature>
<keyword evidence="11" id="KW-1185">Reference proteome</keyword>
<evidence type="ECO:0000259" key="9">
    <source>
        <dbReference type="Pfam" id="PF00999"/>
    </source>
</evidence>
<feature type="transmembrane region" description="Helical" evidence="8">
    <location>
        <begin position="151"/>
        <end position="174"/>
    </location>
</feature>
<feature type="domain" description="Cation/H+ exchanger transmembrane" evidence="9">
    <location>
        <begin position="14"/>
        <end position="388"/>
    </location>
</feature>
<keyword evidence="2" id="KW-0813">Transport</keyword>
<gene>
    <name evidence="10" type="ORF">ACFOEE_10990</name>
</gene>
<evidence type="ECO:0000256" key="2">
    <source>
        <dbReference type="ARBA" id="ARBA00022448"/>
    </source>
</evidence>
<feature type="transmembrane region" description="Helical" evidence="8">
    <location>
        <begin position="227"/>
        <end position="257"/>
    </location>
</feature>
<evidence type="ECO:0000256" key="8">
    <source>
        <dbReference type="SAM" id="Phobius"/>
    </source>
</evidence>
<dbReference type="EMBL" id="JBHRSD010000017">
    <property type="protein sequence ID" value="MFC3033048.1"/>
    <property type="molecule type" value="Genomic_DNA"/>
</dbReference>
<evidence type="ECO:0000256" key="7">
    <source>
        <dbReference type="ARBA" id="ARBA00023136"/>
    </source>
</evidence>
<evidence type="ECO:0000256" key="4">
    <source>
        <dbReference type="ARBA" id="ARBA00022692"/>
    </source>
</evidence>
<feature type="transmembrane region" description="Helical" evidence="8">
    <location>
        <begin position="304"/>
        <end position="325"/>
    </location>
</feature>
<dbReference type="Proteomes" id="UP001595453">
    <property type="component" value="Unassembled WGS sequence"/>
</dbReference>
<reference evidence="11" key="1">
    <citation type="journal article" date="2019" name="Int. J. Syst. Evol. Microbiol.">
        <title>The Global Catalogue of Microorganisms (GCM) 10K type strain sequencing project: providing services to taxonomists for standard genome sequencing and annotation.</title>
        <authorList>
            <consortium name="The Broad Institute Genomics Platform"/>
            <consortium name="The Broad Institute Genome Sequencing Center for Infectious Disease"/>
            <person name="Wu L."/>
            <person name="Ma J."/>
        </authorList>
    </citation>
    <scope>NUCLEOTIDE SEQUENCE [LARGE SCALE GENOMIC DNA]</scope>
    <source>
        <strain evidence="11">KCTC 42730</strain>
    </source>
</reference>
<proteinExistence type="predicted"/>
<evidence type="ECO:0000256" key="5">
    <source>
        <dbReference type="ARBA" id="ARBA00022989"/>
    </source>
</evidence>
<keyword evidence="4 8" id="KW-0812">Transmembrane</keyword>
<keyword evidence="3" id="KW-0050">Antiport</keyword>
<comment type="subcellular location">
    <subcellularLocation>
        <location evidence="1">Cell membrane</location>
        <topology evidence="1">Multi-pass membrane protein</topology>
    </subcellularLocation>
</comment>
<comment type="caution">
    <text evidence="10">The sequence shown here is derived from an EMBL/GenBank/DDBJ whole genome shotgun (WGS) entry which is preliminary data.</text>
</comment>
<dbReference type="Pfam" id="PF00999">
    <property type="entry name" value="Na_H_Exchanger"/>
    <property type="match status" value="1"/>
</dbReference>
<keyword evidence="5 8" id="KW-1133">Transmembrane helix</keyword>
<sequence length="395" mass="42882">MSYTALAWLGVALFIYSISVRQLQRAELTGPMWFVLIGIGLALGFEHHVSIRELDRQLWQPVVELTLAIFLFSDAAKTRLRVLAASYQLPTLLLLLGLPLTVLFATAVAHYLLGLSFAAAALLAIVVTPTDAALCRGFITAKQVPANLREAINIESGLNDGLCVPLFLLALALFDNPQALAGGDIFMVFIRELGIALGVAVSLTLIAILLLKRAKFHHLFAKNTSPFLFVGFAIMVYALTQSLHGSGFIAAFVSGLLFDRFYNDELKDTLIAEGENIAELAAMLSWTIFGFISLATLSQLSLAGFCYALGAVTILRVLPVLLALGRSNLDWQAKLTLAWFGPRGLASVVFTLMLLDMANPEVRLITEVAVCTILLSVFLHGLTTRPIALSFAKKF</sequence>
<keyword evidence="7 8" id="KW-0472">Membrane</keyword>
<accession>A0ABV7CKG2</accession>
<evidence type="ECO:0000313" key="11">
    <source>
        <dbReference type="Proteomes" id="UP001595453"/>
    </source>
</evidence>
<dbReference type="PANTHER" id="PTHR32507:SF8">
    <property type="entry name" value="CNH1P"/>
    <property type="match status" value="1"/>
</dbReference>
<feature type="transmembrane region" description="Helical" evidence="8">
    <location>
        <begin position="30"/>
        <end position="49"/>
    </location>
</feature>
<dbReference type="PANTHER" id="PTHR32507">
    <property type="entry name" value="NA(+)/H(+) ANTIPORTER 1"/>
    <property type="match status" value="1"/>
</dbReference>
<organism evidence="10 11">
    <name type="scientific">Pseudoalteromonas fenneropenaei</name>
    <dbReference type="NCBI Taxonomy" id="1737459"/>
    <lineage>
        <taxon>Bacteria</taxon>
        <taxon>Pseudomonadati</taxon>
        <taxon>Pseudomonadota</taxon>
        <taxon>Gammaproteobacteria</taxon>
        <taxon>Alteromonadales</taxon>
        <taxon>Pseudoalteromonadaceae</taxon>
        <taxon>Pseudoalteromonas</taxon>
    </lineage>
</organism>
<protein>
    <submittedName>
        <fullName evidence="10">Cation:proton antiporter</fullName>
    </submittedName>
</protein>
<dbReference type="InterPro" id="IPR006153">
    <property type="entry name" value="Cation/H_exchanger_TM"/>
</dbReference>
<name>A0ABV7CKG2_9GAMM</name>
<feature type="transmembrane region" description="Helical" evidence="8">
    <location>
        <begin position="186"/>
        <end position="211"/>
    </location>
</feature>
<evidence type="ECO:0000256" key="3">
    <source>
        <dbReference type="ARBA" id="ARBA00022449"/>
    </source>
</evidence>
<evidence type="ECO:0000313" key="10">
    <source>
        <dbReference type="EMBL" id="MFC3033048.1"/>
    </source>
</evidence>